<dbReference type="InterPro" id="IPR005135">
    <property type="entry name" value="Endo/exonuclease/phosphatase"/>
</dbReference>
<dbReference type="Proteomes" id="UP000538196">
    <property type="component" value="Unassembled WGS sequence"/>
</dbReference>
<dbReference type="Pfam" id="PF03372">
    <property type="entry name" value="Exo_endo_phos"/>
    <property type="match status" value="1"/>
</dbReference>
<evidence type="ECO:0000313" key="3">
    <source>
        <dbReference type="EMBL" id="MBB2966200.1"/>
    </source>
</evidence>
<evidence type="ECO:0000259" key="2">
    <source>
        <dbReference type="Pfam" id="PF03372"/>
    </source>
</evidence>
<feature type="domain" description="Endonuclease/exonuclease/phosphatase" evidence="2">
    <location>
        <begin position="104"/>
        <end position="297"/>
    </location>
</feature>
<evidence type="ECO:0000256" key="1">
    <source>
        <dbReference type="SAM" id="Phobius"/>
    </source>
</evidence>
<feature type="transmembrane region" description="Helical" evidence="1">
    <location>
        <begin position="12"/>
        <end position="33"/>
    </location>
</feature>
<accession>A0A7W4YIV4</accession>
<dbReference type="EMBL" id="JACHVP010000001">
    <property type="protein sequence ID" value="MBB2966200.1"/>
    <property type="molecule type" value="Genomic_DNA"/>
</dbReference>
<keyword evidence="1" id="KW-0812">Transmembrane</keyword>
<dbReference type="GO" id="GO:0003824">
    <property type="term" value="F:catalytic activity"/>
    <property type="evidence" value="ECO:0007669"/>
    <property type="project" value="InterPro"/>
</dbReference>
<protein>
    <submittedName>
        <fullName evidence="3">Vancomycin resistance protein VanJ</fullName>
    </submittedName>
</protein>
<gene>
    <name evidence="3" type="ORF">FHX33_000932</name>
</gene>
<comment type="caution">
    <text evidence="3">The sequence shown here is derived from an EMBL/GenBank/DDBJ whole genome shotgun (WGS) entry which is preliminary data.</text>
</comment>
<dbReference type="RefSeq" id="WP_155829190.1">
    <property type="nucleotide sequence ID" value="NZ_JACHVP010000001.1"/>
</dbReference>
<organism evidence="3 4">
    <name type="scientific">Leifsonia aquatica</name>
    <name type="common">Corynebacterium aquaticum</name>
    <dbReference type="NCBI Taxonomy" id="144185"/>
    <lineage>
        <taxon>Bacteria</taxon>
        <taxon>Bacillati</taxon>
        <taxon>Actinomycetota</taxon>
        <taxon>Actinomycetes</taxon>
        <taxon>Micrococcales</taxon>
        <taxon>Microbacteriaceae</taxon>
        <taxon>Leifsonia</taxon>
    </lineage>
</organism>
<feature type="transmembrane region" description="Helical" evidence="1">
    <location>
        <begin position="78"/>
        <end position="101"/>
    </location>
</feature>
<sequence>MPLSRSRRRPRGVLTGIAALAVAAFLLWHGMLPDIGGAASLVESFLPWAFALIAVLGLSALLRLSLFAGLSVAAASAVWWSLFGAALLPAASVGAPAFTVVSENLRAGNPQAAAIAHDLAARKPDLIALQELDQTTRETVADVLDADYPYSAVVGTVGLWSTHPLHDEERLDLGLGWDRALSVDVDTPGGTTRVYAVHLASVRPGESAARDEMMKELTSTIADDDAARLLVVGDFNTATTDRTLAPLFTELGEKPDSELGLGFTWPSAFPAARLDHALVRGLSTVSSIVLPANGSDHRGIEVGLR</sequence>
<dbReference type="SUPFAM" id="SSF56219">
    <property type="entry name" value="DNase I-like"/>
    <property type="match status" value="1"/>
</dbReference>
<dbReference type="InterPro" id="IPR036691">
    <property type="entry name" value="Endo/exonu/phosph_ase_sf"/>
</dbReference>
<feature type="transmembrane region" description="Helical" evidence="1">
    <location>
        <begin position="45"/>
        <end position="66"/>
    </location>
</feature>
<keyword evidence="4" id="KW-1185">Reference proteome</keyword>
<keyword evidence="1" id="KW-0472">Membrane</keyword>
<name>A0A7W4YIV4_LEIAQ</name>
<reference evidence="3 4" key="1">
    <citation type="submission" date="2020-08" db="EMBL/GenBank/DDBJ databases">
        <title>Sequencing the genomes of 1000 actinobacteria strains.</title>
        <authorList>
            <person name="Klenk H.-P."/>
        </authorList>
    </citation>
    <scope>NUCLEOTIDE SEQUENCE [LARGE SCALE GENOMIC DNA]</scope>
    <source>
        <strain evidence="3 4">DSM 20146</strain>
    </source>
</reference>
<keyword evidence="1" id="KW-1133">Transmembrane helix</keyword>
<dbReference type="AlphaFoldDB" id="A0A7W4YIV4"/>
<dbReference type="Gene3D" id="3.60.10.10">
    <property type="entry name" value="Endonuclease/exonuclease/phosphatase"/>
    <property type="match status" value="1"/>
</dbReference>
<proteinExistence type="predicted"/>
<evidence type="ECO:0000313" key="4">
    <source>
        <dbReference type="Proteomes" id="UP000538196"/>
    </source>
</evidence>